<comment type="caution">
    <text evidence="7">The sequence shown here is derived from an EMBL/GenBank/DDBJ whole genome shotgun (WGS) entry which is preliminary data.</text>
</comment>
<sequence>MQSHSYLPILLLLAISNFVNGSERCVWATGMLRCESNPVKHFGVQVWIMDEDPGMDDIMASALTSMDGSFELTGCANDINLMGFANDPDPYVKILHFCNNPDGEEIELPVFRTFLPDKHDVGLIPLDGRMFAGDMPPPPPPQVPRDRNPYDDDVY</sequence>
<dbReference type="PANTHER" id="PTHR21700:SF46">
    <property type="entry name" value="TRANSTHYRETIN-LIKE PROTEIN 52"/>
    <property type="match status" value="1"/>
</dbReference>
<evidence type="ECO:0000256" key="5">
    <source>
        <dbReference type="SAM" id="MobiDB-lite"/>
    </source>
</evidence>
<evidence type="ECO:0000256" key="4">
    <source>
        <dbReference type="ARBA" id="ARBA00022729"/>
    </source>
</evidence>
<protein>
    <submittedName>
        <fullName evidence="7">Transthyretin-like family domain-containing protein</fullName>
    </submittedName>
</protein>
<keyword evidence="8" id="KW-1185">Reference proteome</keyword>
<dbReference type="InterPro" id="IPR001534">
    <property type="entry name" value="Transthyretin-like"/>
</dbReference>
<dbReference type="Gene3D" id="2.60.40.3330">
    <property type="match status" value="1"/>
</dbReference>
<evidence type="ECO:0000256" key="2">
    <source>
        <dbReference type="ARBA" id="ARBA00010112"/>
    </source>
</evidence>
<dbReference type="GO" id="GO:0009986">
    <property type="term" value="C:cell surface"/>
    <property type="evidence" value="ECO:0007669"/>
    <property type="project" value="InterPro"/>
</dbReference>
<dbReference type="AlphaFoldDB" id="A0AAD4R4W3"/>
<gene>
    <name evidence="7" type="ORF">DdX_10830</name>
</gene>
<evidence type="ECO:0000256" key="6">
    <source>
        <dbReference type="SAM" id="SignalP"/>
    </source>
</evidence>
<dbReference type="Proteomes" id="UP001201812">
    <property type="component" value="Unassembled WGS sequence"/>
</dbReference>
<evidence type="ECO:0000256" key="3">
    <source>
        <dbReference type="ARBA" id="ARBA00022525"/>
    </source>
</evidence>
<dbReference type="EMBL" id="JAKKPZ010000027">
    <property type="protein sequence ID" value="KAI1710156.1"/>
    <property type="molecule type" value="Genomic_DNA"/>
</dbReference>
<feature type="signal peptide" evidence="6">
    <location>
        <begin position="1"/>
        <end position="21"/>
    </location>
</feature>
<reference evidence="7" key="1">
    <citation type="submission" date="2022-01" db="EMBL/GenBank/DDBJ databases">
        <title>Genome Sequence Resource for Two Populations of Ditylenchus destructor, the Migratory Endoparasitic Phytonematode.</title>
        <authorList>
            <person name="Zhang H."/>
            <person name="Lin R."/>
            <person name="Xie B."/>
        </authorList>
    </citation>
    <scope>NUCLEOTIDE SEQUENCE</scope>
    <source>
        <strain evidence="7">BazhouSP</strain>
    </source>
</reference>
<feature type="region of interest" description="Disordered" evidence="5">
    <location>
        <begin position="131"/>
        <end position="155"/>
    </location>
</feature>
<proteinExistence type="inferred from homology"/>
<evidence type="ECO:0000313" key="8">
    <source>
        <dbReference type="Proteomes" id="UP001201812"/>
    </source>
</evidence>
<name>A0AAD4R4W3_9BILA</name>
<evidence type="ECO:0000313" key="7">
    <source>
        <dbReference type="EMBL" id="KAI1710156.1"/>
    </source>
</evidence>
<dbReference type="PANTHER" id="PTHR21700">
    <property type="entry name" value="TRANSTHYRETIN-LIKE FAMILY PROTEIN-RELATED"/>
    <property type="match status" value="1"/>
</dbReference>
<dbReference type="Pfam" id="PF01060">
    <property type="entry name" value="TTR-52"/>
    <property type="match status" value="1"/>
</dbReference>
<comment type="subcellular location">
    <subcellularLocation>
        <location evidence="1">Secreted</location>
    </subcellularLocation>
</comment>
<evidence type="ECO:0000256" key="1">
    <source>
        <dbReference type="ARBA" id="ARBA00004613"/>
    </source>
</evidence>
<organism evidence="7 8">
    <name type="scientific">Ditylenchus destructor</name>
    <dbReference type="NCBI Taxonomy" id="166010"/>
    <lineage>
        <taxon>Eukaryota</taxon>
        <taxon>Metazoa</taxon>
        <taxon>Ecdysozoa</taxon>
        <taxon>Nematoda</taxon>
        <taxon>Chromadorea</taxon>
        <taxon>Rhabditida</taxon>
        <taxon>Tylenchina</taxon>
        <taxon>Tylenchomorpha</taxon>
        <taxon>Sphaerularioidea</taxon>
        <taxon>Anguinidae</taxon>
        <taxon>Anguininae</taxon>
        <taxon>Ditylenchus</taxon>
    </lineage>
</organism>
<dbReference type="GO" id="GO:0005576">
    <property type="term" value="C:extracellular region"/>
    <property type="evidence" value="ECO:0007669"/>
    <property type="project" value="UniProtKB-SubCell"/>
</dbReference>
<dbReference type="InterPro" id="IPR038479">
    <property type="entry name" value="Transthyretin-like_sf"/>
</dbReference>
<comment type="similarity">
    <text evidence="2">Belongs to the nematode transthyretin-like family.</text>
</comment>
<keyword evidence="4 6" id="KW-0732">Signal</keyword>
<accession>A0AAD4R4W3</accession>
<keyword evidence="3" id="KW-0964">Secreted</keyword>
<feature type="chain" id="PRO_5041971631" evidence="6">
    <location>
        <begin position="22"/>
        <end position="155"/>
    </location>
</feature>
<feature type="compositionally biased region" description="Basic and acidic residues" evidence="5">
    <location>
        <begin position="144"/>
        <end position="155"/>
    </location>
</feature>